<dbReference type="Gene3D" id="3.30.565.10">
    <property type="entry name" value="Histidine kinase-like ATPase, C-terminal domain"/>
    <property type="match status" value="1"/>
</dbReference>
<protein>
    <recommendedName>
        <fullName evidence="2">histidine kinase</fullName>
        <ecNumber evidence="2">2.7.13.3</ecNumber>
    </recommendedName>
</protein>
<feature type="domain" description="Histidine kinase" evidence="6">
    <location>
        <begin position="562"/>
        <end position="774"/>
    </location>
</feature>
<evidence type="ECO:0000256" key="5">
    <source>
        <dbReference type="ARBA" id="ARBA00022777"/>
    </source>
</evidence>
<dbReference type="PANTHER" id="PTHR43304:SF1">
    <property type="entry name" value="PAC DOMAIN-CONTAINING PROTEIN"/>
    <property type="match status" value="1"/>
</dbReference>
<dbReference type="KEGG" id="anp:FK178_04500"/>
<keyword evidence="10" id="KW-1185">Reference proteome</keyword>
<evidence type="ECO:0000259" key="8">
    <source>
        <dbReference type="PROSITE" id="PS50113"/>
    </source>
</evidence>
<dbReference type="InterPro" id="IPR000700">
    <property type="entry name" value="PAS-assoc_C"/>
</dbReference>
<dbReference type="CDD" id="cd00130">
    <property type="entry name" value="PAS"/>
    <property type="match status" value="3"/>
</dbReference>
<dbReference type="InterPro" id="IPR000014">
    <property type="entry name" value="PAS"/>
</dbReference>
<feature type="domain" description="PAC" evidence="8">
    <location>
        <begin position="224"/>
        <end position="276"/>
    </location>
</feature>
<evidence type="ECO:0000256" key="1">
    <source>
        <dbReference type="ARBA" id="ARBA00000085"/>
    </source>
</evidence>
<dbReference type="EC" id="2.7.13.3" evidence="2"/>
<dbReference type="InterPro" id="IPR013767">
    <property type="entry name" value="PAS_fold"/>
</dbReference>
<dbReference type="InterPro" id="IPR035965">
    <property type="entry name" value="PAS-like_dom_sf"/>
</dbReference>
<evidence type="ECO:0000256" key="2">
    <source>
        <dbReference type="ARBA" id="ARBA00012438"/>
    </source>
</evidence>
<organism evidence="9 10">
    <name type="scientific">Antarcticibacterium arcticum</name>
    <dbReference type="NCBI Taxonomy" id="2585771"/>
    <lineage>
        <taxon>Bacteria</taxon>
        <taxon>Pseudomonadati</taxon>
        <taxon>Bacteroidota</taxon>
        <taxon>Flavobacteriia</taxon>
        <taxon>Flavobacteriales</taxon>
        <taxon>Flavobacteriaceae</taxon>
        <taxon>Antarcticibacterium</taxon>
    </lineage>
</organism>
<dbReference type="PRINTS" id="PR00344">
    <property type="entry name" value="BCTRLSENSOR"/>
</dbReference>
<dbReference type="SUPFAM" id="SSF55785">
    <property type="entry name" value="PYP-like sensor domain (PAS domain)"/>
    <property type="match status" value="3"/>
</dbReference>
<evidence type="ECO:0000256" key="4">
    <source>
        <dbReference type="ARBA" id="ARBA00022679"/>
    </source>
</evidence>
<dbReference type="Pfam" id="PF13426">
    <property type="entry name" value="PAS_9"/>
    <property type="match status" value="1"/>
</dbReference>
<sequence>MISYSRKNNLFTLIQKNSDAFNFTQEFGIHGTFIVDLSSPHQLFPNKRFLHSLGYPHAHELLQFENTVVADDLEVLNSYFDRDHFSENDSEIINFIHQKGFTVRMETKCLKIDSKTNEPLVLLFAVKKTFDFSQIENNPHKLFEKEKLLETVLETIDVGIISCNNLGQLTLFNKAARRWHGLPPKEIPREEWAEYYSLYEPDGTTLFKTEDIPLVELLTRGTISKPDMYIKPEKGKPRFITCNGSRIYDEENKLTGAVVALYDISKRKKAEKKLKISEETFRGSFENAVNGMAIANPMGIFTEVNDSLCNMIGYTEEELKKLHFLDVTHPHDKAGDINDLGKLLSGEWSSLQKEKRFIHKNGNSVFSMLSVSVVKNNHDQPLELIAQITDISALKETEKELKVTLSKLENILAASTRVSIIGLDVNGVITTFNTGAENLLGYTKKEVIGKKTFADLHFEKETSEITKQLKETTGKRFKEEEVFKYLTLNSTPDTREWIYHCKNGEVLPVQLTISSIEENGEPIGYLCVGTDISALKAAEKEITAVLEIATDHNQRLRNFAHIVSHNLRSHSGNFEMLLEIFREEYPDLKDNEIVEMLLKASENLKETVAHLNEVAKINTSISENLQPQNLHNAVDHALDSIRAIIQRSGLQVYIEIPENFEVLAVPAYLESIVLNFATNAIKYRSEERTPFLKFVAVKTNKFIELTIEDNGVGIDLNKHGKNLFGMYKTFHSHEDAKGIGLFITKNQIEALGGEIKVESEVGKGTVFKVSFRYE</sequence>
<proteinExistence type="predicted"/>
<dbReference type="PROSITE" id="PS50112">
    <property type="entry name" value="PAS"/>
    <property type="match status" value="3"/>
</dbReference>
<dbReference type="SMART" id="SM00091">
    <property type="entry name" value="PAS"/>
    <property type="match status" value="3"/>
</dbReference>
<dbReference type="AlphaFoldDB" id="A0A5B8YGV8"/>
<feature type="domain" description="PAS" evidence="7">
    <location>
        <begin position="404"/>
        <end position="476"/>
    </location>
</feature>
<dbReference type="PANTHER" id="PTHR43304">
    <property type="entry name" value="PHYTOCHROME-LIKE PROTEIN CPH1"/>
    <property type="match status" value="1"/>
</dbReference>
<keyword evidence="3" id="KW-0597">Phosphoprotein</keyword>
<dbReference type="OrthoDB" id="5522855at2"/>
<dbReference type="Pfam" id="PF02518">
    <property type="entry name" value="HATPase_c"/>
    <property type="match status" value="1"/>
</dbReference>
<evidence type="ECO:0000259" key="7">
    <source>
        <dbReference type="PROSITE" id="PS50112"/>
    </source>
</evidence>
<evidence type="ECO:0000256" key="3">
    <source>
        <dbReference type="ARBA" id="ARBA00022553"/>
    </source>
</evidence>
<dbReference type="InterPro" id="IPR001610">
    <property type="entry name" value="PAC"/>
</dbReference>
<dbReference type="GO" id="GO:0004673">
    <property type="term" value="F:protein histidine kinase activity"/>
    <property type="evidence" value="ECO:0007669"/>
    <property type="project" value="UniProtKB-EC"/>
</dbReference>
<dbReference type="SMART" id="SM00387">
    <property type="entry name" value="HATPase_c"/>
    <property type="match status" value="1"/>
</dbReference>
<feature type="domain" description="PAS" evidence="7">
    <location>
        <begin position="277"/>
        <end position="347"/>
    </location>
</feature>
<reference evidence="9 10" key="1">
    <citation type="submission" date="2019-08" db="EMBL/GenBank/DDBJ databases">
        <title>Antarcticibacterium arcticum sp. nov., a bacterium isolated from marine sediment of the Canadian Beaufort Sea.</title>
        <authorList>
            <person name="Lee Y.M."/>
            <person name="Baek K."/>
            <person name="Lee D.-H."/>
            <person name="Shin S.C."/>
            <person name="Jin Y.K."/>
            <person name="Park Y."/>
        </authorList>
    </citation>
    <scope>NUCLEOTIDE SEQUENCE [LARGE SCALE GENOMIC DNA]</scope>
    <source>
        <strain evidence="9 10">PAMC 28998</strain>
    </source>
</reference>
<feature type="domain" description="PAS" evidence="7">
    <location>
        <begin position="145"/>
        <end position="221"/>
    </location>
</feature>
<evidence type="ECO:0000313" key="10">
    <source>
        <dbReference type="Proteomes" id="UP000321954"/>
    </source>
</evidence>
<evidence type="ECO:0000259" key="6">
    <source>
        <dbReference type="PROSITE" id="PS50109"/>
    </source>
</evidence>
<keyword evidence="4" id="KW-0808">Transferase</keyword>
<dbReference type="Pfam" id="PF00989">
    <property type="entry name" value="PAS"/>
    <property type="match status" value="2"/>
</dbReference>
<keyword evidence="5" id="KW-0418">Kinase</keyword>
<dbReference type="InterPro" id="IPR005467">
    <property type="entry name" value="His_kinase_dom"/>
</dbReference>
<dbReference type="EMBL" id="CP042476">
    <property type="protein sequence ID" value="QED37014.1"/>
    <property type="molecule type" value="Genomic_DNA"/>
</dbReference>
<gene>
    <name evidence="9" type="ORF">FK178_04500</name>
</gene>
<dbReference type="PROSITE" id="PS50113">
    <property type="entry name" value="PAC"/>
    <property type="match status" value="3"/>
</dbReference>
<feature type="domain" description="PAC" evidence="8">
    <location>
        <begin position="492"/>
        <end position="544"/>
    </location>
</feature>
<dbReference type="SUPFAM" id="SSF55874">
    <property type="entry name" value="ATPase domain of HSP90 chaperone/DNA topoisomerase II/histidine kinase"/>
    <property type="match status" value="1"/>
</dbReference>
<dbReference type="NCBIfam" id="TIGR00229">
    <property type="entry name" value="sensory_box"/>
    <property type="match status" value="3"/>
</dbReference>
<dbReference type="InterPro" id="IPR036890">
    <property type="entry name" value="HATPase_C_sf"/>
</dbReference>
<name>A0A5B8YGV8_9FLAO</name>
<dbReference type="Gene3D" id="3.30.450.20">
    <property type="entry name" value="PAS domain"/>
    <property type="match status" value="3"/>
</dbReference>
<dbReference type="RefSeq" id="WP_146831409.1">
    <property type="nucleotide sequence ID" value="NZ_CP042476.1"/>
</dbReference>
<dbReference type="PROSITE" id="PS50109">
    <property type="entry name" value="HIS_KIN"/>
    <property type="match status" value="1"/>
</dbReference>
<comment type="catalytic activity">
    <reaction evidence="1">
        <text>ATP + protein L-histidine = ADP + protein N-phospho-L-histidine.</text>
        <dbReference type="EC" id="2.7.13.3"/>
    </reaction>
</comment>
<dbReference type="InterPro" id="IPR052162">
    <property type="entry name" value="Sensor_kinase/Photoreceptor"/>
</dbReference>
<dbReference type="GO" id="GO:0006355">
    <property type="term" value="P:regulation of DNA-templated transcription"/>
    <property type="evidence" value="ECO:0007669"/>
    <property type="project" value="InterPro"/>
</dbReference>
<dbReference type="Proteomes" id="UP000321954">
    <property type="component" value="Chromosome"/>
</dbReference>
<feature type="domain" description="PAC" evidence="8">
    <location>
        <begin position="351"/>
        <end position="403"/>
    </location>
</feature>
<evidence type="ECO:0000313" key="9">
    <source>
        <dbReference type="EMBL" id="QED37014.1"/>
    </source>
</evidence>
<dbReference type="InterPro" id="IPR004358">
    <property type="entry name" value="Sig_transdc_His_kin-like_C"/>
</dbReference>
<dbReference type="InterPro" id="IPR003594">
    <property type="entry name" value="HATPase_dom"/>
</dbReference>
<accession>A0A5B8YGV8</accession>
<dbReference type="SMART" id="SM00086">
    <property type="entry name" value="PAC"/>
    <property type="match status" value="2"/>
</dbReference>